<dbReference type="GO" id="GO:0000981">
    <property type="term" value="F:DNA-binding transcription factor activity, RNA polymerase II-specific"/>
    <property type="evidence" value="ECO:0007669"/>
    <property type="project" value="InterPro"/>
</dbReference>
<dbReference type="Gene3D" id="4.10.240.10">
    <property type="entry name" value="Zn(2)-C6 fungal-type DNA-binding domain"/>
    <property type="match status" value="1"/>
</dbReference>
<keyword evidence="3" id="KW-0804">Transcription</keyword>
<feature type="region of interest" description="Disordered" evidence="5">
    <location>
        <begin position="105"/>
        <end position="135"/>
    </location>
</feature>
<dbReference type="PROSITE" id="PS00463">
    <property type="entry name" value="ZN2_CY6_FUNGAL_1"/>
    <property type="match status" value="1"/>
</dbReference>
<comment type="caution">
    <text evidence="7">The sequence shown here is derived from an EMBL/GenBank/DDBJ whole genome shotgun (WGS) entry which is preliminary data.</text>
</comment>
<dbReference type="Pfam" id="PF00172">
    <property type="entry name" value="Zn_clus"/>
    <property type="match status" value="1"/>
</dbReference>
<evidence type="ECO:0000313" key="7">
    <source>
        <dbReference type="EMBL" id="KAJ5234026.1"/>
    </source>
</evidence>
<dbReference type="SMART" id="SM00066">
    <property type="entry name" value="GAL4"/>
    <property type="match status" value="1"/>
</dbReference>
<evidence type="ECO:0000256" key="1">
    <source>
        <dbReference type="ARBA" id="ARBA00023015"/>
    </source>
</evidence>
<evidence type="ECO:0000256" key="2">
    <source>
        <dbReference type="ARBA" id="ARBA00023125"/>
    </source>
</evidence>
<feature type="region of interest" description="Disordered" evidence="5">
    <location>
        <begin position="395"/>
        <end position="420"/>
    </location>
</feature>
<dbReference type="OrthoDB" id="4356994at2759"/>
<dbReference type="InterPro" id="IPR001138">
    <property type="entry name" value="Zn2Cys6_DnaBD"/>
</dbReference>
<dbReference type="PROSITE" id="PS50048">
    <property type="entry name" value="ZN2_CY6_FUNGAL_2"/>
    <property type="match status" value="1"/>
</dbReference>
<sequence length="671" mass="76191">MDLDLKLSKRRENRTRAPTACQTCRLRKTRCDNARPICSYCASQAVECIYPETSPHPTQTSFESSNHEILQRLGHITSLLEDTKQDGSSNASPNRSVRGSFFEFNTQNSSPLADPSPSHSQNNRGSTTGIEDRVGDHDPLTLYAANSAEYVLRWPIYNKVVTDAEKNVRSFLLDSLDSQSQSTPPPRQLGIGSSLDDIPFLCRKYNQLVHPRNPILDADKLERYARDVTIQGLGWDAPSCQVLLACALACCTSIFIPLSEIPADLDRMPGPPPTDASIELAEAYFHAAKQRLGSLQASPTDIQCFLLAGSYHRYLMRPLQGWFCFQQASCRLEVRLRSMCREQWIADVDYNNLESRLYWSCIQAERESQSELPLWGSGLENLGYTTQLPLIPRSTDTSPADIMDEDNSNGSRSQSGSTSTAEQKGWRFYISTIVSRRTSNDMLIDLWRSGEQHWLSNVKNVVDKTTEAVNVTNSWYSIPTLFYWCFIEEHFAMACSLIESRYQISRDSLPPPTPENQDLEFLVYGRHLVCLEKMYRPIIYVAVHYHTLPYHVQNNHPVSQQVFDHAQKALDTYAILIPNLWHHFRHQWIWNIMRSTFGAAIQIIAAVLSRLQNGGAGWCLVPPHNWPALIRMSIRTLKAWSGEQGDLDIMRITLERMYQGTCLLAGVRSDM</sequence>
<dbReference type="AlphaFoldDB" id="A0A9W9P2C5"/>
<dbReference type="EMBL" id="JAPQKT010000004">
    <property type="protein sequence ID" value="KAJ5234026.1"/>
    <property type="molecule type" value="Genomic_DNA"/>
</dbReference>
<dbReference type="PANTHER" id="PTHR47785">
    <property type="entry name" value="ZN(II)2CYS6 TRANSCRIPTION FACTOR (EUROFUNG)-RELATED-RELATED"/>
    <property type="match status" value="1"/>
</dbReference>
<evidence type="ECO:0000313" key="8">
    <source>
        <dbReference type="Proteomes" id="UP001147733"/>
    </source>
</evidence>
<dbReference type="Proteomes" id="UP001147733">
    <property type="component" value="Unassembled WGS sequence"/>
</dbReference>
<organism evidence="7 8">
    <name type="scientific">Penicillium citrinum</name>
    <dbReference type="NCBI Taxonomy" id="5077"/>
    <lineage>
        <taxon>Eukaryota</taxon>
        <taxon>Fungi</taxon>
        <taxon>Dikarya</taxon>
        <taxon>Ascomycota</taxon>
        <taxon>Pezizomycotina</taxon>
        <taxon>Eurotiomycetes</taxon>
        <taxon>Eurotiomycetidae</taxon>
        <taxon>Eurotiales</taxon>
        <taxon>Aspergillaceae</taxon>
        <taxon>Penicillium</taxon>
    </lineage>
</organism>
<keyword evidence="8" id="KW-1185">Reference proteome</keyword>
<feature type="domain" description="Zn(2)-C6 fungal-type" evidence="6">
    <location>
        <begin position="20"/>
        <end position="50"/>
    </location>
</feature>
<dbReference type="SUPFAM" id="SSF57701">
    <property type="entry name" value="Zn2/Cys6 DNA-binding domain"/>
    <property type="match status" value="1"/>
</dbReference>
<keyword evidence="1" id="KW-0805">Transcription regulation</keyword>
<reference evidence="7" key="2">
    <citation type="journal article" date="2023" name="IMA Fungus">
        <title>Comparative genomic study of the Penicillium genus elucidates a diverse pangenome and 15 lateral gene transfer events.</title>
        <authorList>
            <person name="Petersen C."/>
            <person name="Sorensen T."/>
            <person name="Nielsen M.R."/>
            <person name="Sondergaard T.E."/>
            <person name="Sorensen J.L."/>
            <person name="Fitzpatrick D.A."/>
            <person name="Frisvad J.C."/>
            <person name="Nielsen K.L."/>
        </authorList>
    </citation>
    <scope>NUCLEOTIDE SEQUENCE</scope>
    <source>
        <strain evidence="7">IBT 23319</strain>
    </source>
</reference>
<keyword evidence="4" id="KW-0539">Nucleus</keyword>
<dbReference type="CDD" id="cd00067">
    <property type="entry name" value="GAL4"/>
    <property type="match status" value="1"/>
</dbReference>
<proteinExistence type="predicted"/>
<dbReference type="GeneID" id="81383879"/>
<dbReference type="GO" id="GO:0008270">
    <property type="term" value="F:zinc ion binding"/>
    <property type="evidence" value="ECO:0007669"/>
    <property type="project" value="InterPro"/>
</dbReference>
<evidence type="ECO:0000259" key="6">
    <source>
        <dbReference type="PROSITE" id="PS50048"/>
    </source>
</evidence>
<feature type="compositionally biased region" description="Low complexity" evidence="5">
    <location>
        <begin position="408"/>
        <end position="420"/>
    </location>
</feature>
<dbReference type="CDD" id="cd12148">
    <property type="entry name" value="fungal_TF_MHR"/>
    <property type="match status" value="1"/>
</dbReference>
<dbReference type="InterPro" id="IPR053181">
    <property type="entry name" value="EcdB-like_regulator"/>
</dbReference>
<dbReference type="InterPro" id="IPR036864">
    <property type="entry name" value="Zn2-C6_fun-type_DNA-bd_sf"/>
</dbReference>
<protein>
    <recommendedName>
        <fullName evidence="6">Zn(2)-C6 fungal-type domain-containing protein</fullName>
    </recommendedName>
</protein>
<evidence type="ECO:0000256" key="4">
    <source>
        <dbReference type="ARBA" id="ARBA00023242"/>
    </source>
</evidence>
<keyword evidence="2" id="KW-0238">DNA-binding</keyword>
<name>A0A9W9P2C5_PENCI</name>
<gene>
    <name evidence="7" type="ORF">N7469_005792</name>
</gene>
<evidence type="ECO:0000256" key="3">
    <source>
        <dbReference type="ARBA" id="ARBA00023163"/>
    </source>
</evidence>
<accession>A0A9W9P2C5</accession>
<reference evidence="7" key="1">
    <citation type="submission" date="2022-11" db="EMBL/GenBank/DDBJ databases">
        <authorList>
            <person name="Petersen C."/>
        </authorList>
    </citation>
    <scope>NUCLEOTIDE SEQUENCE</scope>
    <source>
        <strain evidence="7">IBT 23319</strain>
    </source>
</reference>
<feature type="compositionally biased region" description="Polar residues" evidence="5">
    <location>
        <begin position="105"/>
        <end position="129"/>
    </location>
</feature>
<dbReference type="PANTHER" id="PTHR47785:SF5">
    <property type="entry name" value="ZN(II)2CYS6 TRANSCRIPTION FACTOR (EUROFUNG)"/>
    <property type="match status" value="1"/>
</dbReference>
<dbReference type="GO" id="GO:0003677">
    <property type="term" value="F:DNA binding"/>
    <property type="evidence" value="ECO:0007669"/>
    <property type="project" value="UniProtKB-KW"/>
</dbReference>
<dbReference type="RefSeq" id="XP_056501526.1">
    <property type="nucleotide sequence ID" value="XM_056644712.1"/>
</dbReference>
<evidence type="ECO:0000256" key="5">
    <source>
        <dbReference type="SAM" id="MobiDB-lite"/>
    </source>
</evidence>